<keyword evidence="2" id="KW-0812">Transmembrane</keyword>
<dbReference type="Proteomes" id="UP001164929">
    <property type="component" value="Chromosome 2"/>
</dbReference>
<dbReference type="Pfam" id="PF11255">
    <property type="entry name" value="DUF3054"/>
    <property type="match status" value="1"/>
</dbReference>
<dbReference type="PANTHER" id="PTHR35283">
    <property type="entry name" value="T12C22.21 PROTEIN"/>
    <property type="match status" value="1"/>
</dbReference>
<feature type="transmembrane region" description="Helical" evidence="2">
    <location>
        <begin position="178"/>
        <end position="196"/>
    </location>
</feature>
<reference evidence="3" key="1">
    <citation type="journal article" date="2023" name="Mol. Ecol. Resour.">
        <title>Chromosome-level genome assembly of a triploid poplar Populus alba 'Berolinensis'.</title>
        <authorList>
            <person name="Chen S."/>
            <person name="Yu Y."/>
            <person name="Wang X."/>
            <person name="Wang S."/>
            <person name="Zhang T."/>
            <person name="Zhou Y."/>
            <person name="He R."/>
            <person name="Meng N."/>
            <person name="Wang Y."/>
            <person name="Liu W."/>
            <person name="Liu Z."/>
            <person name="Liu J."/>
            <person name="Guo Q."/>
            <person name="Huang H."/>
            <person name="Sederoff R.R."/>
            <person name="Wang G."/>
            <person name="Qu G."/>
            <person name="Chen S."/>
        </authorList>
    </citation>
    <scope>NUCLEOTIDE SEQUENCE</scope>
    <source>
        <strain evidence="3">SC-2020</strain>
    </source>
</reference>
<evidence type="ECO:0008006" key="5">
    <source>
        <dbReference type="Google" id="ProtNLM"/>
    </source>
</evidence>
<dbReference type="EMBL" id="JAQIZT010000002">
    <property type="protein sequence ID" value="KAJ7007082.1"/>
    <property type="molecule type" value="Genomic_DNA"/>
</dbReference>
<feature type="transmembrane region" description="Helical" evidence="2">
    <location>
        <begin position="150"/>
        <end position="166"/>
    </location>
</feature>
<feature type="transmembrane region" description="Helical" evidence="2">
    <location>
        <begin position="208"/>
        <end position="228"/>
    </location>
</feature>
<protein>
    <recommendedName>
        <fullName evidence="5">Transmembrane protein</fullName>
    </recommendedName>
</protein>
<keyword evidence="2" id="KW-0472">Membrane</keyword>
<feature type="region of interest" description="Disordered" evidence="1">
    <location>
        <begin position="49"/>
        <end position="84"/>
    </location>
</feature>
<sequence length="328" mass="35849">MLLLSQAPRGALSAKRRTPLKFVPQNPPLFLNSTKPKFISRKQSTFPLTLAKPEGGLDSTSATKQSLSTNNPAPSPPTPNDTVFVGQEDVPLEGVIQFEKPTSSGRLEKWGRVAFLAGGDVLALLLFSAIGRFGHGFSVFDFETLRTADPFIAGWFLGAYFVGGYGEDGRGMNGLTKAAIAAAKSWATGIPLGLIIRAASSGHIPPSTFILVTMGSTGVLLIGWRMLLTRVLSNDESKKNDVYRQGSPFELFEFSPCNSHCNHNLSGRPSPFPSHSSAILMADYSWKDKELELSNLYPFFQIIRRNFQLKIVAHIIGTKVVTTWPFQM</sequence>
<proteinExistence type="predicted"/>
<evidence type="ECO:0000313" key="3">
    <source>
        <dbReference type="EMBL" id="KAJ7007082.1"/>
    </source>
</evidence>
<feature type="transmembrane region" description="Helical" evidence="2">
    <location>
        <begin position="110"/>
        <end position="130"/>
    </location>
</feature>
<dbReference type="PANTHER" id="PTHR35283:SF3">
    <property type="entry name" value="T12C22.21 PROTEIN"/>
    <property type="match status" value="1"/>
</dbReference>
<dbReference type="InterPro" id="IPR021414">
    <property type="entry name" value="DUF3054"/>
</dbReference>
<evidence type="ECO:0000313" key="4">
    <source>
        <dbReference type="Proteomes" id="UP001164929"/>
    </source>
</evidence>
<organism evidence="3 4">
    <name type="scientific">Populus alba x Populus x berolinensis</name>
    <dbReference type="NCBI Taxonomy" id="444605"/>
    <lineage>
        <taxon>Eukaryota</taxon>
        <taxon>Viridiplantae</taxon>
        <taxon>Streptophyta</taxon>
        <taxon>Embryophyta</taxon>
        <taxon>Tracheophyta</taxon>
        <taxon>Spermatophyta</taxon>
        <taxon>Magnoliopsida</taxon>
        <taxon>eudicotyledons</taxon>
        <taxon>Gunneridae</taxon>
        <taxon>Pentapetalae</taxon>
        <taxon>rosids</taxon>
        <taxon>fabids</taxon>
        <taxon>Malpighiales</taxon>
        <taxon>Salicaceae</taxon>
        <taxon>Saliceae</taxon>
        <taxon>Populus</taxon>
    </lineage>
</organism>
<dbReference type="AlphaFoldDB" id="A0AAD6RE82"/>
<name>A0AAD6RE82_9ROSI</name>
<keyword evidence="2" id="KW-1133">Transmembrane helix</keyword>
<gene>
    <name evidence="3" type="ORF">NC653_006209</name>
</gene>
<keyword evidence="4" id="KW-1185">Reference proteome</keyword>
<evidence type="ECO:0000256" key="1">
    <source>
        <dbReference type="SAM" id="MobiDB-lite"/>
    </source>
</evidence>
<evidence type="ECO:0000256" key="2">
    <source>
        <dbReference type="SAM" id="Phobius"/>
    </source>
</evidence>
<comment type="caution">
    <text evidence="3">The sequence shown here is derived from an EMBL/GenBank/DDBJ whole genome shotgun (WGS) entry which is preliminary data.</text>
</comment>
<accession>A0AAD6RE82</accession>